<feature type="domain" description="HTH araC/xylS-type" evidence="9">
    <location>
        <begin position="414"/>
        <end position="512"/>
    </location>
</feature>
<dbReference type="Gene3D" id="1.10.10.60">
    <property type="entry name" value="Homeodomain-like"/>
    <property type="match status" value="2"/>
</dbReference>
<feature type="modified residue" description="4-aspartylphosphate" evidence="8">
    <location>
        <position position="55"/>
    </location>
</feature>
<dbReference type="Pfam" id="PF00072">
    <property type="entry name" value="Response_reg"/>
    <property type="match status" value="1"/>
</dbReference>
<dbReference type="InterPro" id="IPR009057">
    <property type="entry name" value="Homeodomain-like_sf"/>
</dbReference>
<dbReference type="InterPro" id="IPR020449">
    <property type="entry name" value="Tscrpt_reg_AraC-type_HTH"/>
</dbReference>
<proteinExistence type="predicted"/>
<gene>
    <name evidence="11" type="ORF">H7C18_04535</name>
</gene>
<organism evidence="11 12">
    <name type="scientific">Cohnella zeiphila</name>
    <dbReference type="NCBI Taxonomy" id="2761120"/>
    <lineage>
        <taxon>Bacteria</taxon>
        <taxon>Bacillati</taxon>
        <taxon>Bacillota</taxon>
        <taxon>Bacilli</taxon>
        <taxon>Bacillales</taxon>
        <taxon>Paenibacillaceae</taxon>
        <taxon>Cohnella</taxon>
    </lineage>
</organism>
<dbReference type="RefSeq" id="WP_185127826.1">
    <property type="nucleotide sequence ID" value="NZ_JACJVO010000005.1"/>
</dbReference>
<dbReference type="GO" id="GO:0003700">
    <property type="term" value="F:DNA-binding transcription factor activity"/>
    <property type="evidence" value="ECO:0007669"/>
    <property type="project" value="InterPro"/>
</dbReference>
<dbReference type="SMART" id="SM00448">
    <property type="entry name" value="REC"/>
    <property type="match status" value="1"/>
</dbReference>
<evidence type="ECO:0000259" key="10">
    <source>
        <dbReference type="PROSITE" id="PS50110"/>
    </source>
</evidence>
<dbReference type="PANTHER" id="PTHR42713">
    <property type="entry name" value="HISTIDINE KINASE-RELATED"/>
    <property type="match status" value="1"/>
</dbReference>
<dbReference type="AlphaFoldDB" id="A0A7X0SLX6"/>
<comment type="subcellular location">
    <subcellularLocation>
        <location evidence="1">Cytoplasm</location>
    </subcellularLocation>
</comment>
<dbReference type="EMBL" id="JACJVO010000005">
    <property type="protein sequence ID" value="MBB6730158.1"/>
    <property type="molecule type" value="Genomic_DNA"/>
</dbReference>
<accession>A0A7X0SLX6</accession>
<evidence type="ECO:0000259" key="9">
    <source>
        <dbReference type="PROSITE" id="PS01124"/>
    </source>
</evidence>
<dbReference type="PRINTS" id="PR00032">
    <property type="entry name" value="HTHARAC"/>
</dbReference>
<dbReference type="Pfam" id="PF12833">
    <property type="entry name" value="HTH_18"/>
    <property type="match status" value="1"/>
</dbReference>
<dbReference type="InterPro" id="IPR011006">
    <property type="entry name" value="CheY-like_superfamily"/>
</dbReference>
<evidence type="ECO:0000256" key="2">
    <source>
        <dbReference type="ARBA" id="ARBA00022490"/>
    </source>
</evidence>
<feature type="domain" description="Response regulatory" evidence="10">
    <location>
        <begin position="3"/>
        <end position="120"/>
    </location>
</feature>
<reference evidence="11 12" key="1">
    <citation type="submission" date="2020-08" db="EMBL/GenBank/DDBJ databases">
        <title>Cohnella phylogeny.</title>
        <authorList>
            <person name="Dunlap C."/>
        </authorList>
    </citation>
    <scope>NUCLEOTIDE SEQUENCE [LARGE SCALE GENOMIC DNA]</scope>
    <source>
        <strain evidence="11 12">CBP 2801</strain>
    </source>
</reference>
<dbReference type="GO" id="GO:0005737">
    <property type="term" value="C:cytoplasm"/>
    <property type="evidence" value="ECO:0007669"/>
    <property type="project" value="UniProtKB-SubCell"/>
</dbReference>
<dbReference type="GO" id="GO:0043565">
    <property type="term" value="F:sequence-specific DNA binding"/>
    <property type="evidence" value="ECO:0007669"/>
    <property type="project" value="InterPro"/>
</dbReference>
<dbReference type="Proteomes" id="UP000564644">
    <property type="component" value="Unassembled WGS sequence"/>
</dbReference>
<evidence type="ECO:0000313" key="11">
    <source>
        <dbReference type="EMBL" id="MBB6730158.1"/>
    </source>
</evidence>
<dbReference type="SUPFAM" id="SSF46689">
    <property type="entry name" value="Homeodomain-like"/>
    <property type="match status" value="2"/>
</dbReference>
<evidence type="ECO:0000256" key="1">
    <source>
        <dbReference type="ARBA" id="ARBA00004496"/>
    </source>
</evidence>
<keyword evidence="2" id="KW-0963">Cytoplasm</keyword>
<dbReference type="InterPro" id="IPR018060">
    <property type="entry name" value="HTH_AraC"/>
</dbReference>
<dbReference type="InterPro" id="IPR001789">
    <property type="entry name" value="Sig_transdc_resp-reg_receiver"/>
</dbReference>
<name>A0A7X0SLX6_9BACL</name>
<keyword evidence="7" id="KW-0804">Transcription</keyword>
<keyword evidence="4" id="KW-0902">Two-component regulatory system</keyword>
<dbReference type="InterPro" id="IPR051552">
    <property type="entry name" value="HptR"/>
</dbReference>
<keyword evidence="12" id="KW-1185">Reference proteome</keyword>
<evidence type="ECO:0000256" key="5">
    <source>
        <dbReference type="ARBA" id="ARBA00023015"/>
    </source>
</evidence>
<protein>
    <submittedName>
        <fullName evidence="11">Response regulator</fullName>
    </submittedName>
</protein>
<evidence type="ECO:0000256" key="6">
    <source>
        <dbReference type="ARBA" id="ARBA00023125"/>
    </source>
</evidence>
<keyword evidence="6" id="KW-0238">DNA-binding</keyword>
<evidence type="ECO:0000256" key="4">
    <source>
        <dbReference type="ARBA" id="ARBA00023012"/>
    </source>
</evidence>
<dbReference type="PANTHER" id="PTHR42713:SF3">
    <property type="entry name" value="TRANSCRIPTIONAL REGULATORY PROTEIN HPTR"/>
    <property type="match status" value="1"/>
</dbReference>
<keyword evidence="5" id="KW-0805">Transcription regulation</keyword>
<evidence type="ECO:0000313" key="12">
    <source>
        <dbReference type="Proteomes" id="UP000564644"/>
    </source>
</evidence>
<dbReference type="SMART" id="SM00342">
    <property type="entry name" value="HTH_ARAC"/>
    <property type="match status" value="1"/>
</dbReference>
<dbReference type="Gene3D" id="3.40.50.2300">
    <property type="match status" value="1"/>
</dbReference>
<evidence type="ECO:0000256" key="3">
    <source>
        <dbReference type="ARBA" id="ARBA00022553"/>
    </source>
</evidence>
<dbReference type="PROSITE" id="PS01124">
    <property type="entry name" value="HTH_ARAC_FAMILY_2"/>
    <property type="match status" value="1"/>
</dbReference>
<comment type="caution">
    <text evidence="11">The sequence shown here is derived from an EMBL/GenBank/DDBJ whole genome shotgun (WGS) entry which is preliminary data.</text>
</comment>
<evidence type="ECO:0000256" key="8">
    <source>
        <dbReference type="PROSITE-ProRule" id="PRU00169"/>
    </source>
</evidence>
<sequence>MYTILLVDDEKLELDAIARYIRWEDMGISVVGTARNGREALRMQEELRPDIVLTDVRMPIMDGLEFARKAKQFDKNVKVVFLSGHDEFQYIKAALTMEAMGYLLKPIDKAELAQLMERVIRKCEEDKQLSESAEGLKEKLVRSLAAESSAETRKEWVRRIAMLPRPLPPTGDYIVCLITWDEANDRERADVLASLASGWSELNGSNYMWEADERRFGAIAYLDGDSGTESVWRFWGKALEEIRGRTGIVLTIGLSTEGRYLEQLPELWGEAREANAAKFYEGTGTVLPYEAEPRRETAAVRPAAVAERLGHAVAHLQTEAMEAELAGFFAPFRKSRTRREAVIADTMQLATEISRRFSPLLERQHGAEAIEPDWRAITEPQSLAQLQATLADWCRRMMDRIREKDHDKNLPIIHRIRELIDARFSEALTVEELAAGVYLSPNYIRTLFKEKTGQTILEYMTKVRIDRASGLLRNKSLKIHEIAKAVGYENVSYFCSLFQKHRGVTPNEYRKKLL</sequence>
<dbReference type="PROSITE" id="PS50110">
    <property type="entry name" value="RESPONSE_REGULATORY"/>
    <property type="match status" value="1"/>
</dbReference>
<evidence type="ECO:0000256" key="7">
    <source>
        <dbReference type="ARBA" id="ARBA00023163"/>
    </source>
</evidence>
<dbReference type="GO" id="GO:0000160">
    <property type="term" value="P:phosphorelay signal transduction system"/>
    <property type="evidence" value="ECO:0007669"/>
    <property type="project" value="UniProtKB-KW"/>
</dbReference>
<dbReference type="SUPFAM" id="SSF52172">
    <property type="entry name" value="CheY-like"/>
    <property type="match status" value="1"/>
</dbReference>
<dbReference type="CDD" id="cd17536">
    <property type="entry name" value="REC_YesN-like"/>
    <property type="match status" value="1"/>
</dbReference>
<keyword evidence="3 8" id="KW-0597">Phosphoprotein</keyword>